<dbReference type="AlphaFoldDB" id="A0A087AC33"/>
<dbReference type="SUPFAM" id="SSF53067">
    <property type="entry name" value="Actin-like ATPase domain"/>
    <property type="match status" value="2"/>
</dbReference>
<evidence type="ECO:0000313" key="3">
    <source>
        <dbReference type="EMBL" id="KFI56333.1"/>
    </source>
</evidence>
<dbReference type="InterPro" id="IPR043129">
    <property type="entry name" value="ATPase_NBD"/>
</dbReference>
<dbReference type="Pfam" id="PF00480">
    <property type="entry name" value="ROK"/>
    <property type="match status" value="1"/>
</dbReference>
<dbReference type="eggNOG" id="COG1940">
    <property type="taxonomic scope" value="Bacteria"/>
</dbReference>
<accession>A0A087AC33</accession>
<keyword evidence="4" id="KW-1185">Reference proteome</keyword>
<dbReference type="Gene3D" id="1.10.10.10">
    <property type="entry name" value="Winged helix-like DNA-binding domain superfamily/Winged helix DNA-binding domain"/>
    <property type="match status" value="1"/>
</dbReference>
<sequence length="431" mass="46840">MPHDDHIPALPDGADEILALLYHGEPIAKRGIADALHISAPTLNARLSTLEDAGLIVAAGHRQSTGGRRALTYAFNYRRHCAIGVTIRSTEIVCIAVDLDGVTIDERRTTIAAHADVTFYGRAARIIDDFAEQVAAAGTPPLGVGLAVPTHINTANSLDYAAIAERITLPVTATERYCAYALAELRARPALRDAVCLFLGNHIGSAVLQDGRPHTGAVEHMPLDPDGPRCECGNAGCLNVYCSSANLTEEGESLPGFFGVLEQGEIHHRDRMRDWLHSLAHAIVDIRAVFAADVLLCGPIAGFLDDAEIAHLDRLVAGHPAASRTAAGDDGGTAAPRIARGRVRRLSGRRRRRLRDRARPSARARAAVLNTARTRRRGRCPYSRHRTGRTTFDCLQCCHATARTSSLRDAPRTVLHRRRRRRRRLGPAPRP</sequence>
<evidence type="ECO:0000313" key="4">
    <source>
        <dbReference type="Proteomes" id="UP000028995"/>
    </source>
</evidence>
<dbReference type="SUPFAM" id="SSF46785">
    <property type="entry name" value="Winged helix' DNA-binding domain"/>
    <property type="match status" value="1"/>
</dbReference>
<dbReference type="InterPro" id="IPR000600">
    <property type="entry name" value="ROK"/>
</dbReference>
<feature type="region of interest" description="Disordered" evidence="2">
    <location>
        <begin position="322"/>
        <end position="365"/>
    </location>
</feature>
<feature type="non-terminal residue" evidence="3">
    <location>
        <position position="431"/>
    </location>
</feature>
<comment type="similarity">
    <text evidence="1">Belongs to the ROK (NagC/XylR) family.</text>
</comment>
<dbReference type="STRING" id="35760.BCHO_1465"/>
<comment type="caution">
    <text evidence="3">The sequence shown here is derived from an EMBL/GenBank/DDBJ whole genome shotgun (WGS) entry which is preliminary data.</text>
</comment>
<dbReference type="Pfam" id="PF13412">
    <property type="entry name" value="HTH_24"/>
    <property type="match status" value="1"/>
</dbReference>
<feature type="compositionally biased region" description="Basic residues" evidence="2">
    <location>
        <begin position="339"/>
        <end position="362"/>
    </location>
</feature>
<protein>
    <submittedName>
        <fullName evidence="3">Repressor in the Rok (NagC/XylR) family</fullName>
    </submittedName>
</protein>
<dbReference type="RefSeq" id="WP_051911631.1">
    <property type="nucleotide sequence ID" value="NZ_JGYU01000011.1"/>
</dbReference>
<dbReference type="Proteomes" id="UP000028995">
    <property type="component" value="Unassembled WGS sequence"/>
</dbReference>
<feature type="compositionally biased region" description="Basic residues" evidence="2">
    <location>
        <begin position="414"/>
        <end position="425"/>
    </location>
</feature>
<dbReference type="Gene3D" id="3.30.420.40">
    <property type="match status" value="2"/>
</dbReference>
<dbReference type="EMBL" id="JGYU01000011">
    <property type="protein sequence ID" value="KFI56333.1"/>
    <property type="molecule type" value="Genomic_DNA"/>
</dbReference>
<feature type="region of interest" description="Disordered" evidence="2">
    <location>
        <begin position="405"/>
        <end position="431"/>
    </location>
</feature>
<dbReference type="PANTHER" id="PTHR18964">
    <property type="entry name" value="ROK (REPRESSOR, ORF, KINASE) FAMILY"/>
    <property type="match status" value="1"/>
</dbReference>
<proteinExistence type="inferred from homology"/>
<organism evidence="3 4">
    <name type="scientific">Bifidobacterium choerinum</name>
    <dbReference type="NCBI Taxonomy" id="35760"/>
    <lineage>
        <taxon>Bacteria</taxon>
        <taxon>Bacillati</taxon>
        <taxon>Actinomycetota</taxon>
        <taxon>Actinomycetes</taxon>
        <taxon>Bifidobacteriales</taxon>
        <taxon>Bifidobacteriaceae</taxon>
        <taxon>Bifidobacterium</taxon>
    </lineage>
</organism>
<gene>
    <name evidence="3" type="ORF">BCHO_1465</name>
</gene>
<dbReference type="InterPro" id="IPR036390">
    <property type="entry name" value="WH_DNA-bd_sf"/>
</dbReference>
<dbReference type="PANTHER" id="PTHR18964:SF149">
    <property type="entry name" value="BIFUNCTIONAL UDP-N-ACETYLGLUCOSAMINE 2-EPIMERASE_N-ACETYLMANNOSAMINE KINASE"/>
    <property type="match status" value="1"/>
</dbReference>
<reference evidence="3 4" key="1">
    <citation type="submission" date="2014-03" db="EMBL/GenBank/DDBJ databases">
        <title>Genomics of Bifidobacteria.</title>
        <authorList>
            <person name="Ventura M."/>
            <person name="Milani C."/>
            <person name="Lugli G.A."/>
        </authorList>
    </citation>
    <scope>NUCLEOTIDE SEQUENCE [LARGE SCALE GENOMIC DNA]</scope>
    <source>
        <strain evidence="3 4">LMG 10510</strain>
    </source>
</reference>
<evidence type="ECO:0000256" key="2">
    <source>
        <dbReference type="SAM" id="MobiDB-lite"/>
    </source>
</evidence>
<name>A0A087AC33_9BIFI</name>
<evidence type="ECO:0000256" key="1">
    <source>
        <dbReference type="ARBA" id="ARBA00006479"/>
    </source>
</evidence>
<dbReference type="InterPro" id="IPR036388">
    <property type="entry name" value="WH-like_DNA-bd_sf"/>
</dbReference>
<feature type="compositionally biased region" description="Low complexity" evidence="2">
    <location>
        <begin position="322"/>
        <end position="338"/>
    </location>
</feature>